<feature type="domain" description="Luciferase-like" evidence="3">
    <location>
        <begin position="13"/>
        <end position="300"/>
    </location>
</feature>
<keyword evidence="2" id="KW-0503">Monooxygenase</keyword>
<accession>A0ABQ1UI99</accession>
<comment type="caution">
    <text evidence="4">The sequence shown here is derived from an EMBL/GenBank/DDBJ whole genome shotgun (WGS) entry which is preliminary data.</text>
</comment>
<proteinExistence type="predicted"/>
<dbReference type="EMBL" id="BMCS01000001">
    <property type="protein sequence ID" value="GGF18827.1"/>
    <property type="molecule type" value="Genomic_DNA"/>
</dbReference>
<dbReference type="CDD" id="cd00347">
    <property type="entry name" value="Flavin_utilizing_monoxygenases"/>
    <property type="match status" value="1"/>
</dbReference>
<evidence type="ECO:0000256" key="2">
    <source>
        <dbReference type="ARBA" id="ARBA00023033"/>
    </source>
</evidence>
<keyword evidence="1" id="KW-0560">Oxidoreductase</keyword>
<dbReference type="Proteomes" id="UP000632454">
    <property type="component" value="Unassembled WGS sequence"/>
</dbReference>
<dbReference type="RefSeq" id="WP_188488097.1">
    <property type="nucleotide sequence ID" value="NZ_BMCS01000001.1"/>
</dbReference>
<dbReference type="Gene3D" id="3.20.20.30">
    <property type="entry name" value="Luciferase-like domain"/>
    <property type="match status" value="1"/>
</dbReference>
<evidence type="ECO:0000259" key="3">
    <source>
        <dbReference type="Pfam" id="PF00296"/>
    </source>
</evidence>
<dbReference type="PANTHER" id="PTHR30137:SF8">
    <property type="entry name" value="BLR5498 PROTEIN"/>
    <property type="match status" value="1"/>
</dbReference>
<evidence type="ECO:0000313" key="4">
    <source>
        <dbReference type="EMBL" id="GGF18827.1"/>
    </source>
</evidence>
<keyword evidence="5" id="KW-1185">Reference proteome</keyword>
<reference evidence="5" key="1">
    <citation type="journal article" date="2019" name="Int. J. Syst. Evol. Microbiol.">
        <title>The Global Catalogue of Microorganisms (GCM) 10K type strain sequencing project: providing services to taxonomists for standard genome sequencing and annotation.</title>
        <authorList>
            <consortium name="The Broad Institute Genomics Platform"/>
            <consortium name="The Broad Institute Genome Sequencing Center for Infectious Disease"/>
            <person name="Wu L."/>
            <person name="Ma J."/>
        </authorList>
    </citation>
    <scope>NUCLEOTIDE SEQUENCE [LARGE SCALE GENOMIC DNA]</scope>
    <source>
        <strain evidence="5">CCM 7855</strain>
    </source>
</reference>
<dbReference type="PANTHER" id="PTHR30137">
    <property type="entry name" value="LUCIFERASE-LIKE MONOOXYGENASE"/>
    <property type="match status" value="1"/>
</dbReference>
<evidence type="ECO:0000256" key="1">
    <source>
        <dbReference type="ARBA" id="ARBA00023002"/>
    </source>
</evidence>
<dbReference type="SUPFAM" id="SSF51679">
    <property type="entry name" value="Bacterial luciferase-like"/>
    <property type="match status" value="1"/>
</dbReference>
<dbReference type="InterPro" id="IPR050766">
    <property type="entry name" value="Bact_Lucif_Oxidored"/>
</dbReference>
<dbReference type="InterPro" id="IPR011251">
    <property type="entry name" value="Luciferase-like_dom"/>
</dbReference>
<name>A0ABQ1UI99_9NOCA</name>
<organism evidence="4 5">
    <name type="scientific">Williamsia phyllosphaerae</name>
    <dbReference type="NCBI Taxonomy" id="885042"/>
    <lineage>
        <taxon>Bacteria</taxon>
        <taxon>Bacillati</taxon>
        <taxon>Actinomycetota</taxon>
        <taxon>Actinomycetes</taxon>
        <taxon>Mycobacteriales</taxon>
        <taxon>Nocardiaceae</taxon>
        <taxon>Williamsia</taxon>
    </lineage>
</organism>
<sequence>MQIGIDNFVSYVVEYDTGREIDAPTRIADLLEEVELADRSGVDIYGIGEHHRADFYDSAPTVLLAAAAARTTDIRLTSAVSVLSAEDPVRLFQQFATIDLISGGRAEMVVGRGSFTEAFPLFGLDFEDYDSLYANKLDLLLKIREDPSSVSWSGRHRAPLTGQGVYPLPVQDRIPVWLGAGGSPESFVRAGRLGLPLMVAIIGGEPRRFLPLVELYRDAGRRSGFGPEELKVGIHVPGLVADTDSAAAEAAYPGWQDLFGNVARERGFPMPGRAEFDAMTGPHGSLFVGDPDTVADKIGRVSDDLGGLDRLTVQMTNTKLPHPAMLRAIELLGTQVKPKVLSR</sequence>
<protein>
    <submittedName>
        <fullName evidence="4">Oxidoreductase</fullName>
    </submittedName>
</protein>
<evidence type="ECO:0000313" key="5">
    <source>
        <dbReference type="Proteomes" id="UP000632454"/>
    </source>
</evidence>
<dbReference type="InterPro" id="IPR036661">
    <property type="entry name" value="Luciferase-like_sf"/>
</dbReference>
<dbReference type="Pfam" id="PF00296">
    <property type="entry name" value="Bac_luciferase"/>
    <property type="match status" value="1"/>
</dbReference>
<gene>
    <name evidence="4" type="ORF">GCM10007298_13580</name>
</gene>